<dbReference type="InterPro" id="IPR036397">
    <property type="entry name" value="RNaseH_sf"/>
</dbReference>
<keyword evidence="1" id="KW-1133">Transmembrane helix</keyword>
<evidence type="ECO:0000256" key="1">
    <source>
        <dbReference type="SAM" id="Phobius"/>
    </source>
</evidence>
<evidence type="ECO:0000313" key="3">
    <source>
        <dbReference type="Proteomes" id="UP001153954"/>
    </source>
</evidence>
<evidence type="ECO:0000313" key="2">
    <source>
        <dbReference type="EMBL" id="CAH2095436.1"/>
    </source>
</evidence>
<keyword evidence="1" id="KW-0812">Transmembrane</keyword>
<dbReference type="Gene3D" id="3.30.420.10">
    <property type="entry name" value="Ribonuclease H-like superfamily/Ribonuclease H"/>
    <property type="match status" value="1"/>
</dbReference>
<dbReference type="Proteomes" id="UP001153954">
    <property type="component" value="Unassembled WGS sequence"/>
</dbReference>
<keyword evidence="3" id="KW-1185">Reference proteome</keyword>
<evidence type="ECO:0008006" key="4">
    <source>
        <dbReference type="Google" id="ProtNLM"/>
    </source>
</evidence>
<proteinExistence type="predicted"/>
<accession>A0AAU9UBY3</accession>
<gene>
    <name evidence="2" type="ORF">EEDITHA_LOCUS10886</name>
</gene>
<organism evidence="2 3">
    <name type="scientific">Euphydryas editha</name>
    <name type="common">Edith's checkerspot</name>
    <dbReference type="NCBI Taxonomy" id="104508"/>
    <lineage>
        <taxon>Eukaryota</taxon>
        <taxon>Metazoa</taxon>
        <taxon>Ecdysozoa</taxon>
        <taxon>Arthropoda</taxon>
        <taxon>Hexapoda</taxon>
        <taxon>Insecta</taxon>
        <taxon>Pterygota</taxon>
        <taxon>Neoptera</taxon>
        <taxon>Endopterygota</taxon>
        <taxon>Lepidoptera</taxon>
        <taxon>Glossata</taxon>
        <taxon>Ditrysia</taxon>
        <taxon>Papilionoidea</taxon>
        <taxon>Nymphalidae</taxon>
        <taxon>Nymphalinae</taxon>
        <taxon>Euphydryas</taxon>
    </lineage>
</organism>
<dbReference type="Pfam" id="PF01359">
    <property type="entry name" value="Transposase_1"/>
    <property type="match status" value="1"/>
</dbReference>
<dbReference type="EMBL" id="CAKOGL010000015">
    <property type="protein sequence ID" value="CAH2095436.1"/>
    <property type="molecule type" value="Genomic_DNA"/>
</dbReference>
<name>A0AAU9UBY3_EUPED</name>
<reference evidence="2" key="1">
    <citation type="submission" date="2022-03" db="EMBL/GenBank/DDBJ databases">
        <authorList>
            <person name="Tunstrom K."/>
        </authorList>
    </citation>
    <scope>NUCLEOTIDE SEQUENCE</scope>
</reference>
<protein>
    <recommendedName>
        <fullName evidence="4">Transposase</fullName>
    </recommendedName>
</protein>
<sequence>MWNYRQDLDPPFSNKRPIDDLESSLLTDAEDFKGVPSSARKFMTPVFFVEYLVIGATITGSYYADQIRRFRVTIIEKRRSKLRARVLFHEDNAPAH</sequence>
<feature type="transmembrane region" description="Helical" evidence="1">
    <location>
        <begin position="42"/>
        <end position="64"/>
    </location>
</feature>
<dbReference type="GO" id="GO:0003676">
    <property type="term" value="F:nucleic acid binding"/>
    <property type="evidence" value="ECO:0007669"/>
    <property type="project" value="InterPro"/>
</dbReference>
<dbReference type="InterPro" id="IPR001888">
    <property type="entry name" value="Transposase_1"/>
</dbReference>
<dbReference type="AlphaFoldDB" id="A0AAU9UBY3"/>
<comment type="caution">
    <text evidence="2">The sequence shown here is derived from an EMBL/GenBank/DDBJ whole genome shotgun (WGS) entry which is preliminary data.</text>
</comment>
<keyword evidence="1" id="KW-0472">Membrane</keyword>